<feature type="compositionally biased region" description="Low complexity" evidence="3">
    <location>
        <begin position="1285"/>
        <end position="1294"/>
    </location>
</feature>
<dbReference type="Gene3D" id="1.10.510.10">
    <property type="entry name" value="Transferase(Phosphotransferase) domain 1"/>
    <property type="match status" value="2"/>
</dbReference>
<feature type="compositionally biased region" description="Gly residues" evidence="3">
    <location>
        <begin position="2114"/>
        <end position="2123"/>
    </location>
</feature>
<dbReference type="EMBL" id="BDRX01000111">
    <property type="protein sequence ID" value="GBF97946.1"/>
    <property type="molecule type" value="Genomic_DNA"/>
</dbReference>
<dbReference type="InterPro" id="IPR008271">
    <property type="entry name" value="Ser/Thr_kinase_AS"/>
</dbReference>
<feature type="compositionally biased region" description="Gly residues" evidence="3">
    <location>
        <begin position="2155"/>
        <end position="2168"/>
    </location>
</feature>
<protein>
    <recommendedName>
        <fullName evidence="4">Protein kinase domain-containing protein</fullName>
    </recommendedName>
</protein>
<proteinExistence type="predicted"/>
<dbReference type="OrthoDB" id="568369at2759"/>
<dbReference type="InterPro" id="IPR050117">
    <property type="entry name" value="MAPK"/>
</dbReference>
<dbReference type="STRING" id="307507.A0A2V0PDM5"/>
<feature type="compositionally biased region" description="Low complexity" evidence="3">
    <location>
        <begin position="893"/>
        <end position="910"/>
    </location>
</feature>
<feature type="region of interest" description="Disordered" evidence="3">
    <location>
        <begin position="887"/>
        <end position="925"/>
    </location>
</feature>
<accession>A0A2V0PDM5</accession>
<comment type="caution">
    <text evidence="5">The sequence shown here is derived from an EMBL/GenBank/DDBJ whole genome shotgun (WGS) entry which is preliminary data.</text>
</comment>
<organism evidence="5 6">
    <name type="scientific">Raphidocelis subcapitata</name>
    <dbReference type="NCBI Taxonomy" id="307507"/>
    <lineage>
        <taxon>Eukaryota</taxon>
        <taxon>Viridiplantae</taxon>
        <taxon>Chlorophyta</taxon>
        <taxon>core chlorophytes</taxon>
        <taxon>Chlorophyceae</taxon>
        <taxon>CS clade</taxon>
        <taxon>Sphaeropleales</taxon>
        <taxon>Selenastraceae</taxon>
        <taxon>Raphidocelis</taxon>
    </lineage>
</organism>
<feature type="compositionally biased region" description="Low complexity" evidence="3">
    <location>
        <begin position="1580"/>
        <end position="1611"/>
    </location>
</feature>
<dbReference type="InterPro" id="IPR011009">
    <property type="entry name" value="Kinase-like_dom_sf"/>
</dbReference>
<evidence type="ECO:0000259" key="4">
    <source>
        <dbReference type="PROSITE" id="PS50011"/>
    </source>
</evidence>
<feature type="domain" description="Protein kinase" evidence="4">
    <location>
        <begin position="1896"/>
        <end position="2407"/>
    </location>
</feature>
<feature type="compositionally biased region" description="Low complexity" evidence="3">
    <location>
        <begin position="1725"/>
        <end position="1738"/>
    </location>
</feature>
<feature type="compositionally biased region" description="Low complexity" evidence="3">
    <location>
        <begin position="2073"/>
        <end position="2085"/>
    </location>
</feature>
<feature type="compositionally biased region" description="Pro residues" evidence="3">
    <location>
        <begin position="1376"/>
        <end position="1397"/>
    </location>
</feature>
<feature type="compositionally biased region" description="Gly residues" evidence="3">
    <location>
        <begin position="1649"/>
        <end position="1662"/>
    </location>
</feature>
<keyword evidence="6" id="KW-1185">Reference proteome</keyword>
<feature type="region of interest" description="Disordered" evidence="3">
    <location>
        <begin position="529"/>
        <end position="586"/>
    </location>
</feature>
<feature type="compositionally biased region" description="Low complexity" evidence="3">
    <location>
        <begin position="1417"/>
        <end position="1430"/>
    </location>
</feature>
<evidence type="ECO:0000313" key="5">
    <source>
        <dbReference type="EMBL" id="GBF97946.1"/>
    </source>
</evidence>
<name>A0A2V0PDM5_9CHLO</name>
<feature type="compositionally biased region" description="Low complexity" evidence="3">
    <location>
        <begin position="563"/>
        <end position="573"/>
    </location>
</feature>
<feature type="compositionally biased region" description="Pro residues" evidence="3">
    <location>
        <begin position="2086"/>
        <end position="2096"/>
    </location>
</feature>
<feature type="compositionally biased region" description="Low complexity" evidence="3">
    <location>
        <begin position="1632"/>
        <end position="1643"/>
    </location>
</feature>
<dbReference type="Proteomes" id="UP000247498">
    <property type="component" value="Unassembled WGS sequence"/>
</dbReference>
<feature type="compositionally biased region" description="Low complexity" evidence="3">
    <location>
        <begin position="529"/>
        <end position="551"/>
    </location>
</feature>
<feature type="region of interest" description="Disordered" evidence="3">
    <location>
        <begin position="1224"/>
        <end position="1325"/>
    </location>
</feature>
<evidence type="ECO:0000256" key="1">
    <source>
        <dbReference type="ARBA" id="ARBA00022741"/>
    </source>
</evidence>
<feature type="region of interest" description="Disordered" evidence="3">
    <location>
        <begin position="1341"/>
        <end position="1748"/>
    </location>
</feature>
<feature type="compositionally biased region" description="Acidic residues" evidence="3">
    <location>
        <begin position="1482"/>
        <end position="1491"/>
    </location>
</feature>
<feature type="compositionally biased region" description="Low complexity" evidence="3">
    <location>
        <begin position="2169"/>
        <end position="2184"/>
    </location>
</feature>
<dbReference type="SMART" id="SM00220">
    <property type="entry name" value="S_TKc"/>
    <property type="match status" value="1"/>
</dbReference>
<dbReference type="GO" id="GO:0005524">
    <property type="term" value="F:ATP binding"/>
    <property type="evidence" value="ECO:0007669"/>
    <property type="project" value="UniProtKB-KW"/>
</dbReference>
<evidence type="ECO:0000256" key="2">
    <source>
        <dbReference type="ARBA" id="ARBA00022840"/>
    </source>
</evidence>
<reference evidence="5 6" key="1">
    <citation type="journal article" date="2018" name="Sci. Rep.">
        <title>Raphidocelis subcapitata (=Pseudokirchneriella subcapitata) provides an insight into genome evolution and environmental adaptations in the Sphaeropleales.</title>
        <authorList>
            <person name="Suzuki S."/>
            <person name="Yamaguchi H."/>
            <person name="Nakajima N."/>
            <person name="Kawachi M."/>
        </authorList>
    </citation>
    <scope>NUCLEOTIDE SEQUENCE [LARGE SCALE GENOMIC DNA]</scope>
    <source>
        <strain evidence="5 6">NIES-35</strain>
    </source>
</reference>
<dbReference type="GO" id="GO:0004672">
    <property type="term" value="F:protein kinase activity"/>
    <property type="evidence" value="ECO:0007669"/>
    <property type="project" value="InterPro"/>
</dbReference>
<feature type="region of interest" description="Disordered" evidence="3">
    <location>
        <begin position="2147"/>
        <end position="2184"/>
    </location>
</feature>
<dbReference type="InParanoid" id="A0A2V0PDM5"/>
<dbReference type="SUPFAM" id="SSF56112">
    <property type="entry name" value="Protein kinase-like (PK-like)"/>
    <property type="match status" value="1"/>
</dbReference>
<dbReference type="PROSITE" id="PS50011">
    <property type="entry name" value="PROTEIN_KINASE_DOM"/>
    <property type="match status" value="1"/>
</dbReference>
<dbReference type="PANTHER" id="PTHR24055">
    <property type="entry name" value="MITOGEN-ACTIVATED PROTEIN KINASE"/>
    <property type="match status" value="1"/>
</dbReference>
<feature type="region of interest" description="Disordered" evidence="3">
    <location>
        <begin position="472"/>
        <end position="497"/>
    </location>
</feature>
<sequence>MATAYAPPQSLRPRQRRLAQFAPCGGFFGVGGWRPGPVPILTAAAAARELGQASPHATLLWLDEARAQLVVSLRGAAGAVESHPLRHGIKLAAPGAQAGACCSVSFEERAGREAVQQLTRHALPSWERICEDAAQRCLAVAGGSSWVVRAHDGGDTAAVALERADGGAKAVVALDVQAAQVLLCAGLGCGDHSPVEVRSLDDSLRALARWCATRQHAPAKALAAVAALQHHPAAAGDLRKALAAVPADEESLGGWLNAGLVPALIDHAAACKAQPLPAAHGADQRHGQEHRHAAEIATLIARAGARGAQQARLALRCLCSRLDAGGAEAAAPLLELLAALLRYSADPDAAALGGSEFPVAGRLLAVAVASSGALLEVLQSLYARLSWHLPAAELLPKLNTVGTLPSHVIRDEAEGLPPAAAAALASASARGGSLASLLRSPAPSEPGSPARRPSVVPRLSLPVVAVASTPGSVSRRSLAERRSSARGGGSTDRGGEPNMLALQRVGFACGQSAMCADLAAFAAHKQAHGASGAGSGRSSDCGAAPPAAAGRSSGGDGRPNVVGSADASDGSTSGEDEESDAPASAAAGGIANARGSAFAAVAVLSRRELPDLLRAKLLLLLCLGRISECYARARRAPPLTPINLLVSELLVAEADMASRCPPDAARRCPAAAVALGVAGLRRLSARVVAAYGRLAASERGGWDCGRPSGGARDSRGSSAGGGDDTLALDARPKQHDDIITQLRQRLARIVGRDRDALRDPGLLAACYEPLLVLDCYLAAAASPALADAAACDAAEPLARLENAIRAVQPRFLQPDALRALSALARVYARLLRLGGRAGATQSWLMAALGCGAPGGGAVPQGAADAVCASDTLQFLLDVLRTRPYYSSGGGAAGSQPPSASPGRPAPRRSAAGGGPSRLGASDGGGAAAAAPAAAGAAAGIVVATPQSGALARRDEARLRLWLWRYLTELLGFALRHPNVKPLAAPQSGGWFPPSADGSVRGSSLGGASPSAWAPGLLQASPAASRAGSLAGGRLDADGGIGGFGGGFGAPTASMPGSGLGHALVQLLADELLRSRGGRSLAVRHLEDSAGCGGRGALAVHLQVLSFIRAMAAAPASPLLSSPQLADSFVHLHFLQFVRLYHSALSQPCPAAPAAAAAPGAPEAARRPDRAALRACRGHLGVLLEIAGRAPGGGAVRRRFLQLHVLDFLLRELALEHGLRHQAALSSRTVSSYGTPASTTRQLSSRRSSRTGAGGAGSSGGLAGLAEGAGGAPGEQLCPVEEHDAAGCSSPAAAGPIPPALPPTRAGGDGESAAAAVSGQHSSPLRGRRLAPIAADAGALEAAEPAGGSPQVPRPPEGPSPFCPSPPRRAPTATPLAAPPRAPQQPPASRPLRPPPAPHTWITPPASPGLGEGGSTGSGSDASPSGPLGSPRTPRADSDGGGGSGACTPRSAASPLRMGGSDGGSGRGSGSATPEPPQPTGDLSEDLAAIEEWEARTGRVYQFGGLSDAEDEAPATDGSGRGGPSASPSPEPARRGGGGAVPRLTLGADRGARGPQLQLPPRLAGGWGGGGGDAPVSDPPAKACGGAGTDADAGSDGQLPDSPGSGSSYRPGYDLEEDFARGYLAQSPGSDRSGASGASSGASSLIPAGVDGGAGGAAAGGREWGSSSGSSRGAGGGASDDGSQADGGDGGGRAGASPARRGPLVPALNLSAKLLPTSSPGPAVPEPGARGPGQAPAGAESQQEGAATGAPALQEGVAARLARLVASDCGGGGSGSGAAPVVDAALASYRARRQARLIYHDPALHASVLRLAASLLLAPDGRLDPLALPQDTTDSELQRHASVLREHLSHPDNAAALAALRAAAEGADGGGPGWAAGLRRLLRLTAAGMFDAGRYARERGGQMASGAYGSLLKATMRHPSLAAPLPVVLKSVSLDASGGRHDVCSFERAFGEVAALEALAGVPGVVPLLDYGAAPDGSAVQLVFPRYDCSLSAWRRRRPARLGAGDVRLYLSVFAEMVRTVGRLHAAGVVHFDIKGDNFLTAPAAEGAAIAAAVSAVGRRGGGGGGGGGGDGGAAAAPAPAAARVWPPRPPELPPAGGPRRPGRAAARGHECSSGSGGTSRSGGCRGCCELPIAVVLADFGEAAIFSGGHTSDSHPGGGGGHDGPGADGGAPAAPGAAAPSAAAAFTARHRGSAAFMSPEMHMLGSGTHAREHAHYDRRRLRGAGPPHDVWSLGCCLYELLVGAPLFADEAEPALRVGAALEADARRRAAARAGGELHRQASVLSGADAGRLAALLPPELALPMPAAAAAEPAEPAPDAAAAAAAPARAGWLQPRRQRKAKGAAPQLPPAGAQARVKQQQQQQEAAAQQGRYGGVAGALLELLDTILVLDAVHRPGTAEVAARVARVLEALPEGP</sequence>
<evidence type="ECO:0000256" key="3">
    <source>
        <dbReference type="SAM" id="MobiDB-lite"/>
    </source>
</evidence>
<gene>
    <name evidence="5" type="ORF">Rsub_10619</name>
</gene>
<feature type="compositionally biased region" description="Pro residues" evidence="3">
    <location>
        <begin position="1351"/>
        <end position="1368"/>
    </location>
</feature>
<feature type="region of interest" description="Disordered" evidence="3">
    <location>
        <begin position="2061"/>
        <end position="2123"/>
    </location>
</feature>
<keyword evidence="1" id="KW-0547">Nucleotide-binding</keyword>
<dbReference type="PROSITE" id="PS00108">
    <property type="entry name" value="PROTEIN_KINASE_ST"/>
    <property type="match status" value="1"/>
</dbReference>
<keyword evidence="2" id="KW-0067">ATP-binding</keyword>
<feature type="compositionally biased region" description="Gly residues" evidence="3">
    <location>
        <begin position="2061"/>
        <end position="2072"/>
    </location>
</feature>
<feature type="compositionally biased region" description="Gly residues" evidence="3">
    <location>
        <begin position="1459"/>
        <end position="1468"/>
    </location>
</feature>
<evidence type="ECO:0000313" key="6">
    <source>
        <dbReference type="Proteomes" id="UP000247498"/>
    </source>
</evidence>
<feature type="compositionally biased region" description="Gly residues" evidence="3">
    <location>
        <begin position="911"/>
        <end position="925"/>
    </location>
</feature>
<dbReference type="InterPro" id="IPR000719">
    <property type="entry name" value="Prot_kinase_dom"/>
</dbReference>
<feature type="compositionally biased region" description="Gly residues" evidence="3">
    <location>
        <begin position="1671"/>
        <end position="1693"/>
    </location>
</feature>
<feature type="compositionally biased region" description="Polar residues" evidence="3">
    <location>
        <begin position="1224"/>
        <end position="1236"/>
    </location>
</feature>
<feature type="region of interest" description="Disordered" evidence="3">
    <location>
        <begin position="705"/>
        <end position="730"/>
    </location>
</feature>
<feature type="compositionally biased region" description="Gly residues" evidence="3">
    <location>
        <begin position="1251"/>
        <end position="1272"/>
    </location>
</feature>